<evidence type="ECO:0000256" key="1">
    <source>
        <dbReference type="SAM" id="MobiDB-lite"/>
    </source>
</evidence>
<organism evidence="2 3">
    <name type="scientific">Panaeolus cyanescens</name>
    <dbReference type="NCBI Taxonomy" id="181874"/>
    <lineage>
        <taxon>Eukaryota</taxon>
        <taxon>Fungi</taxon>
        <taxon>Dikarya</taxon>
        <taxon>Basidiomycota</taxon>
        <taxon>Agaricomycotina</taxon>
        <taxon>Agaricomycetes</taxon>
        <taxon>Agaricomycetidae</taxon>
        <taxon>Agaricales</taxon>
        <taxon>Agaricineae</taxon>
        <taxon>Galeropsidaceae</taxon>
        <taxon>Panaeolus</taxon>
    </lineage>
</organism>
<gene>
    <name evidence="2" type="ORF">CVT24_009888</name>
</gene>
<reference evidence="2 3" key="1">
    <citation type="journal article" date="2018" name="Evol. Lett.">
        <title>Horizontal gene cluster transfer increased hallucinogenic mushroom diversity.</title>
        <authorList>
            <person name="Reynolds H.T."/>
            <person name="Vijayakumar V."/>
            <person name="Gluck-Thaler E."/>
            <person name="Korotkin H.B."/>
            <person name="Matheny P.B."/>
            <person name="Slot J.C."/>
        </authorList>
    </citation>
    <scope>NUCLEOTIDE SEQUENCE [LARGE SCALE GENOMIC DNA]</scope>
    <source>
        <strain evidence="2 3">2629</strain>
    </source>
</reference>
<keyword evidence="3" id="KW-1185">Reference proteome</keyword>
<sequence length="132" mass="14568">MRQCNQVSNQRRDGDANPSSSNSKTSLTRRSTNSKHSLTLANAIQGTGRNTPATATAPPKAKFIADLKTTGANPQEIVLLVLKKLERTSSLNCRWKMSRVSWVEGLWPDTGPRWTYRSLEPSGPEGMLPEMV</sequence>
<name>A0A409WFF3_9AGAR</name>
<proteinExistence type="predicted"/>
<protein>
    <submittedName>
        <fullName evidence="2">Uncharacterized protein</fullName>
    </submittedName>
</protein>
<dbReference type="EMBL" id="NHTK01005501">
    <property type="protein sequence ID" value="PPQ77235.1"/>
    <property type="molecule type" value="Genomic_DNA"/>
</dbReference>
<feature type="region of interest" description="Disordered" evidence="1">
    <location>
        <begin position="1"/>
        <end position="58"/>
    </location>
</feature>
<evidence type="ECO:0000313" key="3">
    <source>
        <dbReference type="Proteomes" id="UP000284842"/>
    </source>
</evidence>
<feature type="compositionally biased region" description="Polar residues" evidence="1">
    <location>
        <begin position="17"/>
        <end position="50"/>
    </location>
</feature>
<dbReference type="AlphaFoldDB" id="A0A409WFF3"/>
<evidence type="ECO:0000313" key="2">
    <source>
        <dbReference type="EMBL" id="PPQ77235.1"/>
    </source>
</evidence>
<comment type="caution">
    <text evidence="2">The sequence shown here is derived from an EMBL/GenBank/DDBJ whole genome shotgun (WGS) entry which is preliminary data.</text>
</comment>
<accession>A0A409WFF3</accession>
<dbReference type="InParanoid" id="A0A409WFF3"/>
<dbReference type="Proteomes" id="UP000284842">
    <property type="component" value="Unassembled WGS sequence"/>
</dbReference>